<accession>A0AAU7GXM9</accession>
<proteinExistence type="predicted"/>
<organism evidence="1">
    <name type="scientific">Streptomyces phage Scarif</name>
    <dbReference type="NCBI Taxonomy" id="3158858"/>
    <lineage>
        <taxon>Viruses</taxon>
        <taxon>Duplodnaviria</taxon>
        <taxon>Heunggongvirae</taxon>
        <taxon>Uroviricota</taxon>
        <taxon>Caudoviricetes</taxon>
    </lineage>
</organism>
<sequence>MQHTYSYLGSPLHLVLEDEIAEGYNRLHDAFIAAQLKFKEEYGVQWTPDLPLEIKARPEDFDAYNKVGSVINLLVEINGGGLEITEEQCTSDHLVRV</sequence>
<gene>
    <name evidence="1" type="ORF">Scarif_00033</name>
</gene>
<name>A0AAU7GXM9_9CAUD</name>
<dbReference type="EMBL" id="PP750868">
    <property type="protein sequence ID" value="XBM95142.1"/>
    <property type="molecule type" value="Genomic_DNA"/>
</dbReference>
<reference evidence="1" key="1">
    <citation type="submission" date="2024-05" db="EMBL/GenBank/DDBJ databases">
        <title>Isolation and characterization of the new Streptomyces phages Kamino, Geonosis, Abafar and Scarif infecting a broad range of host species.</title>
        <authorList>
            <person name="Rackow B."/>
            <person name="Rolland C."/>
            <person name="Mohnen I."/>
            <person name="Wittmann J."/>
            <person name="Muesken M."/>
            <person name="Overmann J."/>
            <person name="Frunzke J."/>
        </authorList>
    </citation>
    <scope>NUCLEOTIDE SEQUENCE</scope>
</reference>
<protein>
    <submittedName>
        <fullName evidence="1">Uncharacterized protein</fullName>
    </submittedName>
</protein>
<evidence type="ECO:0000313" key="1">
    <source>
        <dbReference type="EMBL" id="XBM95142.1"/>
    </source>
</evidence>